<dbReference type="InterPro" id="IPR017927">
    <property type="entry name" value="FAD-bd_FR_type"/>
</dbReference>
<dbReference type="EMBL" id="JAACXV010009499">
    <property type="protein sequence ID" value="KAF7275644.1"/>
    <property type="molecule type" value="Genomic_DNA"/>
</dbReference>
<evidence type="ECO:0000313" key="2">
    <source>
        <dbReference type="EMBL" id="KAF7275644.1"/>
    </source>
</evidence>
<dbReference type="Proteomes" id="UP000625711">
    <property type="component" value="Unassembled WGS sequence"/>
</dbReference>
<dbReference type="AlphaFoldDB" id="A0A834I9P6"/>
<dbReference type="PANTHER" id="PTHR47354">
    <property type="entry name" value="NADH OXIDOREDUCTASE HCR"/>
    <property type="match status" value="1"/>
</dbReference>
<feature type="domain" description="FAD-binding FR-type" evidence="1">
    <location>
        <begin position="38"/>
        <end position="138"/>
    </location>
</feature>
<dbReference type="InterPro" id="IPR008333">
    <property type="entry name" value="Cbr1-like_FAD-bd_dom"/>
</dbReference>
<name>A0A834I9P6_RHYFE</name>
<dbReference type="Gene3D" id="3.40.50.80">
    <property type="entry name" value="Nucleotide-binding domain of ferredoxin-NADP reductase (FNR) module"/>
    <property type="match status" value="1"/>
</dbReference>
<dbReference type="InterPro" id="IPR001433">
    <property type="entry name" value="OxRdtase_FAD/NAD-bd"/>
</dbReference>
<dbReference type="PRINTS" id="PR00410">
    <property type="entry name" value="PHEHYDRXLASE"/>
</dbReference>
<dbReference type="InterPro" id="IPR017938">
    <property type="entry name" value="Riboflavin_synthase-like_b-brl"/>
</dbReference>
<gene>
    <name evidence="2" type="ORF">GWI33_011466</name>
</gene>
<dbReference type="Pfam" id="PF00175">
    <property type="entry name" value="NAD_binding_1"/>
    <property type="match status" value="1"/>
</dbReference>
<dbReference type="GO" id="GO:0016491">
    <property type="term" value="F:oxidoreductase activity"/>
    <property type="evidence" value="ECO:0007669"/>
    <property type="project" value="InterPro"/>
</dbReference>
<dbReference type="InterPro" id="IPR039261">
    <property type="entry name" value="FNR_nucleotide-bd"/>
</dbReference>
<organism evidence="2 3">
    <name type="scientific">Rhynchophorus ferrugineus</name>
    <name type="common">Red palm weevil</name>
    <name type="synonym">Curculio ferrugineus</name>
    <dbReference type="NCBI Taxonomy" id="354439"/>
    <lineage>
        <taxon>Eukaryota</taxon>
        <taxon>Metazoa</taxon>
        <taxon>Ecdysozoa</taxon>
        <taxon>Arthropoda</taxon>
        <taxon>Hexapoda</taxon>
        <taxon>Insecta</taxon>
        <taxon>Pterygota</taxon>
        <taxon>Neoptera</taxon>
        <taxon>Endopterygota</taxon>
        <taxon>Coleoptera</taxon>
        <taxon>Polyphaga</taxon>
        <taxon>Cucujiformia</taxon>
        <taxon>Curculionidae</taxon>
        <taxon>Dryophthorinae</taxon>
        <taxon>Rhynchophorus</taxon>
    </lineage>
</organism>
<reference evidence="2" key="1">
    <citation type="submission" date="2020-08" db="EMBL/GenBank/DDBJ databases">
        <title>Genome sequencing and assembly of the red palm weevil Rhynchophorus ferrugineus.</title>
        <authorList>
            <person name="Dias G.B."/>
            <person name="Bergman C.M."/>
            <person name="Manee M."/>
        </authorList>
    </citation>
    <scope>NUCLEOTIDE SEQUENCE</scope>
    <source>
        <strain evidence="2">AA-2017</strain>
        <tissue evidence="2">Whole larva</tissue>
    </source>
</reference>
<evidence type="ECO:0000313" key="3">
    <source>
        <dbReference type="Proteomes" id="UP000625711"/>
    </source>
</evidence>
<feature type="non-terminal residue" evidence="2">
    <location>
        <position position="286"/>
    </location>
</feature>
<dbReference type="SUPFAM" id="SSF63380">
    <property type="entry name" value="Riboflavin synthase domain-like"/>
    <property type="match status" value="1"/>
</dbReference>
<proteinExistence type="predicted"/>
<dbReference type="Pfam" id="PF00970">
    <property type="entry name" value="FAD_binding_6"/>
    <property type="match status" value="1"/>
</dbReference>
<dbReference type="SUPFAM" id="SSF52343">
    <property type="entry name" value="Ferredoxin reductase-like, C-terminal NADP-linked domain"/>
    <property type="match status" value="1"/>
</dbReference>
<dbReference type="PROSITE" id="PS51384">
    <property type="entry name" value="FAD_FR"/>
    <property type="match status" value="1"/>
</dbReference>
<sequence length="286" mass="32823">MQISQRSYHHILNFLSDSLYDTRAANFWLKKINPLWSTDEVLGQIVEKRPLAQDMMAIIIRCRSNMQQGQAGQHHPVVIEIDGRRYERSYSLTLLDVQHVQINVKKVPTGIVSTWLHEQAKIGDIIRFGQPYGDVTLENFQSKNLILLAAGSGITPIFSVLHHLHQQGQFSQYNICLYYWAKQHADFAFKAVFEDWQQQNPHFNVHFLCTQQQPKHARLNEHILNNFDHVENSSVFACGPSGFTQHAASVFKHAQQLQTEAFSLSPVTYDQQATVNITLTKSKQTL</sequence>
<evidence type="ECO:0000259" key="1">
    <source>
        <dbReference type="PROSITE" id="PS51384"/>
    </source>
</evidence>
<accession>A0A834I9P6</accession>
<protein>
    <recommendedName>
        <fullName evidence="1">FAD-binding FR-type domain-containing protein</fullName>
    </recommendedName>
</protein>
<dbReference type="OrthoDB" id="432299at2759"/>
<dbReference type="PANTHER" id="PTHR47354:SF3">
    <property type="entry name" value="OXIDOREDUCTASE-RELATED"/>
    <property type="match status" value="1"/>
</dbReference>
<comment type="caution">
    <text evidence="2">The sequence shown here is derived from an EMBL/GenBank/DDBJ whole genome shotgun (WGS) entry which is preliminary data.</text>
</comment>
<dbReference type="InterPro" id="IPR050415">
    <property type="entry name" value="MRET"/>
</dbReference>
<dbReference type="Gene3D" id="2.40.30.10">
    <property type="entry name" value="Translation factors"/>
    <property type="match status" value="1"/>
</dbReference>
<keyword evidence="3" id="KW-1185">Reference proteome</keyword>